<protein>
    <submittedName>
        <fullName evidence="1">Uncharacterized protein</fullName>
    </submittedName>
</protein>
<keyword evidence="2" id="KW-1185">Reference proteome</keyword>
<evidence type="ECO:0000313" key="2">
    <source>
        <dbReference type="Proteomes" id="UP000011919"/>
    </source>
</evidence>
<gene>
    <name evidence="1" type="ORF">C772_03066</name>
</gene>
<dbReference type="AlphaFoldDB" id="M7NTF4"/>
<accession>M7NTF4</accession>
<dbReference type="EMBL" id="AOFT01000025">
    <property type="protein sequence ID" value="EMR04975.1"/>
    <property type="molecule type" value="Genomic_DNA"/>
</dbReference>
<name>M7NTF4_9BACL</name>
<proteinExistence type="predicted"/>
<dbReference type="Proteomes" id="UP000011919">
    <property type="component" value="Unassembled WGS sequence"/>
</dbReference>
<comment type="caution">
    <text evidence="1">The sequence shown here is derived from an EMBL/GenBank/DDBJ whole genome shotgun (WGS) entry which is preliminary data.</text>
</comment>
<sequence>MTRQWDFIIGNKLITVFDRNEEQAERKAMRLYEELKKTA</sequence>
<reference evidence="1 2" key="1">
    <citation type="journal article" date="2013" name="Genome Announc.">
        <title>Draft Genome Sequence of Bhargavaea cecembensis Strain DSE10T, Isolated from a Deep-Sea Sediment Sample Collected at a Depth of 5,904 m from the Chagos-Laccadive Ridge System in the Indian Ocean.</title>
        <authorList>
            <person name="Shivaji S."/>
            <person name="Ara S."/>
            <person name="Begum Z."/>
            <person name="Ruth M."/>
            <person name="Singh A."/>
            <person name="Kumar Pinnaka A."/>
        </authorList>
    </citation>
    <scope>NUCLEOTIDE SEQUENCE [LARGE SCALE GENOMIC DNA]</scope>
    <source>
        <strain evidence="1 2">DSE10</strain>
    </source>
</reference>
<organism evidence="1 2">
    <name type="scientific">Bhargavaea cecembensis DSE10</name>
    <dbReference type="NCBI Taxonomy" id="1235279"/>
    <lineage>
        <taxon>Bacteria</taxon>
        <taxon>Bacillati</taxon>
        <taxon>Bacillota</taxon>
        <taxon>Bacilli</taxon>
        <taxon>Bacillales</taxon>
        <taxon>Caryophanaceae</taxon>
        <taxon>Bhargavaea</taxon>
    </lineage>
</organism>
<evidence type="ECO:0000313" key="1">
    <source>
        <dbReference type="EMBL" id="EMR04975.1"/>
    </source>
</evidence>